<accession>A0A5C7WF48</accession>
<dbReference type="Proteomes" id="UP000321110">
    <property type="component" value="Unassembled WGS sequence"/>
</dbReference>
<dbReference type="EMBL" id="SSFO01000014">
    <property type="protein sequence ID" value="TXI35793.1"/>
    <property type="molecule type" value="Genomic_DNA"/>
</dbReference>
<comment type="caution">
    <text evidence="1">The sequence shown here is derived from an EMBL/GenBank/DDBJ whole genome shotgun (WGS) entry which is preliminary data.</text>
</comment>
<evidence type="ECO:0000313" key="1">
    <source>
        <dbReference type="EMBL" id="TXI35793.1"/>
    </source>
</evidence>
<dbReference type="AlphaFoldDB" id="A0A5C7WF48"/>
<evidence type="ECO:0000313" key="2">
    <source>
        <dbReference type="Proteomes" id="UP000321110"/>
    </source>
</evidence>
<proteinExistence type="predicted"/>
<name>A0A5C7WF48_AQUAC</name>
<protein>
    <submittedName>
        <fullName evidence="1">Uncharacterized protein</fullName>
    </submittedName>
</protein>
<organism evidence="1 2">
    <name type="scientific">Aquipseudomonas alcaligenes</name>
    <name type="common">Pseudomonas alcaligenes</name>
    <dbReference type="NCBI Taxonomy" id="43263"/>
    <lineage>
        <taxon>Bacteria</taxon>
        <taxon>Pseudomonadati</taxon>
        <taxon>Pseudomonadota</taxon>
        <taxon>Gammaproteobacteria</taxon>
        <taxon>Pseudomonadales</taxon>
        <taxon>Pseudomonadaceae</taxon>
        <taxon>Aquipseudomonas</taxon>
    </lineage>
</organism>
<reference evidence="1 2" key="1">
    <citation type="submission" date="2018-09" db="EMBL/GenBank/DDBJ databases">
        <title>Metagenome Assembled Genomes from an Advanced Water Purification Facility.</title>
        <authorList>
            <person name="Stamps B.W."/>
            <person name="Spear J.R."/>
        </authorList>
    </citation>
    <scope>NUCLEOTIDE SEQUENCE [LARGE SCALE GENOMIC DNA]</scope>
    <source>
        <strain evidence="1">Bin_52_1</strain>
    </source>
</reference>
<sequence length="129" mass="14115">MARFILALALLIIVVGIYLNFTSLHTNEQPFDSDQWKGLSNQSMLNDPGCARGGMALSVMRSGLLTDLPQSEVISLLGEAETSQPTELRYGLGQCHWDWKHSSLVVTFNAKGLVSQTTIELETPGNGQH</sequence>
<gene>
    <name evidence="1" type="ORF">E6Q69_00735</name>
</gene>